<dbReference type="AlphaFoldDB" id="A0A1V9ZNK6"/>
<dbReference type="InterPro" id="IPR035898">
    <property type="entry name" value="TAZ_dom_sf"/>
</dbReference>
<evidence type="ECO:0000313" key="1">
    <source>
        <dbReference type="EMBL" id="OQR99572.1"/>
    </source>
</evidence>
<dbReference type="OrthoDB" id="168290at2759"/>
<reference evidence="1 2" key="1">
    <citation type="journal article" date="2014" name="Genome Biol. Evol.">
        <title>The secreted proteins of Achlya hypogyna and Thraustotheca clavata identify the ancestral oomycete secretome and reveal gene acquisitions by horizontal gene transfer.</title>
        <authorList>
            <person name="Misner I."/>
            <person name="Blouin N."/>
            <person name="Leonard G."/>
            <person name="Richards T.A."/>
            <person name="Lane C.E."/>
        </authorList>
    </citation>
    <scope>NUCLEOTIDE SEQUENCE [LARGE SCALE GENOMIC DNA]</scope>
    <source>
        <strain evidence="1 2">ATCC 34112</strain>
    </source>
</reference>
<dbReference type="Gene3D" id="1.20.1020.10">
    <property type="entry name" value="TAZ domain"/>
    <property type="match status" value="1"/>
</dbReference>
<dbReference type="EMBL" id="JNBS01001796">
    <property type="protein sequence ID" value="OQR99572.1"/>
    <property type="molecule type" value="Genomic_DNA"/>
</dbReference>
<comment type="caution">
    <text evidence="1">The sequence shown here is derived from an EMBL/GenBank/DDBJ whole genome shotgun (WGS) entry which is preliminary data.</text>
</comment>
<dbReference type="SUPFAM" id="SSF57933">
    <property type="entry name" value="TAZ domain"/>
    <property type="match status" value="1"/>
</dbReference>
<sequence length="129" mass="14740">MALLQLKKRRLYEEEDENELQSVPKKVCHRHEPNPVLQTEKMQSVLRGLLHVGNCNGCANKLCISTSAFVKKVELHLKTQPVGHNRSQCAACKLWTVIVQEHAEQCNQNQCNVPLCDSYRVPQRDEPPI</sequence>
<proteinExistence type="predicted"/>
<accession>A0A1V9ZNK6</accession>
<name>A0A1V9ZNK6_9STRA</name>
<dbReference type="Proteomes" id="UP000243217">
    <property type="component" value="Unassembled WGS sequence"/>
</dbReference>
<organism evidence="1 2">
    <name type="scientific">Thraustotheca clavata</name>
    <dbReference type="NCBI Taxonomy" id="74557"/>
    <lineage>
        <taxon>Eukaryota</taxon>
        <taxon>Sar</taxon>
        <taxon>Stramenopiles</taxon>
        <taxon>Oomycota</taxon>
        <taxon>Saprolegniomycetes</taxon>
        <taxon>Saprolegniales</taxon>
        <taxon>Achlyaceae</taxon>
        <taxon>Thraustotheca</taxon>
    </lineage>
</organism>
<keyword evidence="2" id="KW-1185">Reference proteome</keyword>
<evidence type="ECO:0000313" key="2">
    <source>
        <dbReference type="Proteomes" id="UP000243217"/>
    </source>
</evidence>
<protein>
    <submittedName>
        <fullName evidence="1">Uncharacterized protein</fullName>
    </submittedName>
</protein>
<gene>
    <name evidence="1" type="ORF">THRCLA_21813</name>
</gene>